<dbReference type="PROSITE" id="PS50977">
    <property type="entry name" value="HTH_TETR_2"/>
    <property type="match status" value="1"/>
</dbReference>
<protein>
    <submittedName>
        <fullName evidence="7">AcrR family transcriptional regulator</fullName>
    </submittedName>
</protein>
<feature type="DNA-binding region" description="H-T-H motif" evidence="4">
    <location>
        <begin position="55"/>
        <end position="74"/>
    </location>
</feature>
<evidence type="ECO:0000313" key="7">
    <source>
        <dbReference type="EMBL" id="MBB6171782.1"/>
    </source>
</evidence>
<comment type="caution">
    <text evidence="7">The sequence shown here is derived from an EMBL/GenBank/DDBJ whole genome shotgun (WGS) entry which is preliminary data.</text>
</comment>
<dbReference type="Gene3D" id="1.10.10.60">
    <property type="entry name" value="Homeodomain-like"/>
    <property type="match status" value="1"/>
</dbReference>
<dbReference type="AlphaFoldDB" id="A0A7X0D4X8"/>
<dbReference type="PANTHER" id="PTHR30055:SF148">
    <property type="entry name" value="TETR-FAMILY TRANSCRIPTIONAL REGULATOR"/>
    <property type="match status" value="1"/>
</dbReference>
<dbReference type="RefSeq" id="WP_184075001.1">
    <property type="nucleotide sequence ID" value="NZ_JACHDS010000001.1"/>
</dbReference>
<dbReference type="InterPro" id="IPR009057">
    <property type="entry name" value="Homeodomain-like_sf"/>
</dbReference>
<dbReference type="GO" id="GO:0000976">
    <property type="term" value="F:transcription cis-regulatory region binding"/>
    <property type="evidence" value="ECO:0007669"/>
    <property type="project" value="TreeGrafter"/>
</dbReference>
<feature type="region of interest" description="Disordered" evidence="5">
    <location>
        <begin position="1"/>
        <end position="29"/>
    </location>
</feature>
<evidence type="ECO:0000256" key="1">
    <source>
        <dbReference type="ARBA" id="ARBA00023015"/>
    </source>
</evidence>
<evidence type="ECO:0000256" key="3">
    <source>
        <dbReference type="ARBA" id="ARBA00023163"/>
    </source>
</evidence>
<dbReference type="PANTHER" id="PTHR30055">
    <property type="entry name" value="HTH-TYPE TRANSCRIPTIONAL REGULATOR RUTR"/>
    <property type="match status" value="1"/>
</dbReference>
<dbReference type="SUPFAM" id="SSF48498">
    <property type="entry name" value="Tetracyclin repressor-like, C-terminal domain"/>
    <property type="match status" value="1"/>
</dbReference>
<evidence type="ECO:0000256" key="2">
    <source>
        <dbReference type="ARBA" id="ARBA00023125"/>
    </source>
</evidence>
<dbReference type="EMBL" id="JACHDS010000001">
    <property type="protein sequence ID" value="MBB6171782.1"/>
    <property type="molecule type" value="Genomic_DNA"/>
</dbReference>
<evidence type="ECO:0000259" key="6">
    <source>
        <dbReference type="PROSITE" id="PS50977"/>
    </source>
</evidence>
<keyword evidence="3" id="KW-0804">Transcription</keyword>
<reference evidence="7 8" key="1">
    <citation type="submission" date="2020-08" db="EMBL/GenBank/DDBJ databases">
        <title>Sequencing the genomes of 1000 actinobacteria strains.</title>
        <authorList>
            <person name="Klenk H.-P."/>
        </authorList>
    </citation>
    <scope>NUCLEOTIDE SEQUENCE [LARGE SCALE GENOMIC DNA]</scope>
    <source>
        <strain evidence="7 8">DSM 46659</strain>
    </source>
</reference>
<dbReference type="InterPro" id="IPR036271">
    <property type="entry name" value="Tet_transcr_reg_TetR-rel_C_sf"/>
</dbReference>
<accession>A0A7X0D4X8</accession>
<dbReference type="Gene3D" id="1.10.357.10">
    <property type="entry name" value="Tetracycline Repressor, domain 2"/>
    <property type="match status" value="1"/>
</dbReference>
<gene>
    <name evidence="7" type="ORF">HNR23_001842</name>
</gene>
<feature type="domain" description="HTH tetR-type" evidence="6">
    <location>
        <begin position="32"/>
        <end position="92"/>
    </location>
</feature>
<dbReference type="Pfam" id="PF00440">
    <property type="entry name" value="TetR_N"/>
    <property type="match status" value="1"/>
</dbReference>
<keyword evidence="1" id="KW-0805">Transcription regulation</keyword>
<proteinExistence type="predicted"/>
<dbReference type="GO" id="GO:0003700">
    <property type="term" value="F:DNA-binding transcription factor activity"/>
    <property type="evidence" value="ECO:0007669"/>
    <property type="project" value="TreeGrafter"/>
</dbReference>
<keyword evidence="8" id="KW-1185">Reference proteome</keyword>
<dbReference type="Pfam" id="PF16859">
    <property type="entry name" value="TetR_C_11"/>
    <property type="match status" value="1"/>
</dbReference>
<keyword evidence="2 4" id="KW-0238">DNA-binding</keyword>
<evidence type="ECO:0000256" key="4">
    <source>
        <dbReference type="PROSITE-ProRule" id="PRU00335"/>
    </source>
</evidence>
<evidence type="ECO:0000313" key="8">
    <source>
        <dbReference type="Proteomes" id="UP000546642"/>
    </source>
</evidence>
<evidence type="ECO:0000256" key="5">
    <source>
        <dbReference type="SAM" id="MobiDB-lite"/>
    </source>
</evidence>
<dbReference type="SUPFAM" id="SSF46689">
    <property type="entry name" value="Homeodomain-like"/>
    <property type="match status" value="1"/>
</dbReference>
<dbReference type="InterPro" id="IPR050109">
    <property type="entry name" value="HTH-type_TetR-like_transc_reg"/>
</dbReference>
<dbReference type="Proteomes" id="UP000546642">
    <property type="component" value="Unassembled WGS sequence"/>
</dbReference>
<sequence>MGDRNRTGARPAEPPAPSATRPEPRVQRRRGEHLVHAIEDAAVAEAADVGAGRLTMEGIARRAGAAKTSLYRRWSSPEDILIDALYRRFPQESPSPSADDLRGDLIRALRLMRDSLTSDPLGKAMVSVIAESFRRADLFDALWERVFHPRGGRFTRTVLLHYAERGHLDPARLTPVVVDIGEALMAKYAFDHQQAPPDEYIAAIVDQAILPAVGASPAS</sequence>
<dbReference type="InterPro" id="IPR011075">
    <property type="entry name" value="TetR_C"/>
</dbReference>
<name>A0A7X0D4X8_9ACTN</name>
<organism evidence="7 8">
    <name type="scientific">Nocardiopsis mwathae</name>
    <dbReference type="NCBI Taxonomy" id="1472723"/>
    <lineage>
        <taxon>Bacteria</taxon>
        <taxon>Bacillati</taxon>
        <taxon>Actinomycetota</taxon>
        <taxon>Actinomycetes</taxon>
        <taxon>Streptosporangiales</taxon>
        <taxon>Nocardiopsidaceae</taxon>
        <taxon>Nocardiopsis</taxon>
    </lineage>
</organism>
<dbReference type="InterPro" id="IPR001647">
    <property type="entry name" value="HTH_TetR"/>
</dbReference>